<dbReference type="Gramene" id="Solyc02g091733.1.1">
    <property type="protein sequence ID" value="Solyc02g091733.1.1"/>
    <property type="gene ID" value="Solyc02g091733.1"/>
</dbReference>
<feature type="region of interest" description="Disordered" evidence="3">
    <location>
        <begin position="63"/>
        <end position="84"/>
    </location>
</feature>
<evidence type="ECO:0000256" key="1">
    <source>
        <dbReference type="ARBA" id="ARBA00006461"/>
    </source>
</evidence>
<keyword evidence="2" id="KW-0175">Coiled coil</keyword>
<dbReference type="InParanoid" id="A0A3Q7FCW9"/>
<protein>
    <submittedName>
        <fullName evidence="4">Uncharacterized protein</fullName>
    </submittedName>
</protein>
<evidence type="ECO:0000313" key="4">
    <source>
        <dbReference type="EnsemblPlants" id="Solyc02g091733.1.1"/>
    </source>
</evidence>
<dbReference type="AlphaFoldDB" id="A0A3Q7FCW9"/>
<dbReference type="InterPro" id="IPR013256">
    <property type="entry name" value="Chromatin_SPT2"/>
</dbReference>
<sequence>MKQYTTGGVGEIVKLRFLITARYNPNRYQDEDDTSDMEANFDDILREEKRSASNLTLSTLSSRGRHKYELNPRDKSSNSRLLQV</sequence>
<organism evidence="4">
    <name type="scientific">Solanum lycopersicum</name>
    <name type="common">Tomato</name>
    <name type="synonym">Lycopersicon esculentum</name>
    <dbReference type="NCBI Taxonomy" id="4081"/>
    <lineage>
        <taxon>Eukaryota</taxon>
        <taxon>Viridiplantae</taxon>
        <taxon>Streptophyta</taxon>
        <taxon>Embryophyta</taxon>
        <taxon>Tracheophyta</taxon>
        <taxon>Spermatophyta</taxon>
        <taxon>Magnoliopsida</taxon>
        <taxon>eudicotyledons</taxon>
        <taxon>Gunneridae</taxon>
        <taxon>Pentapetalae</taxon>
        <taxon>asterids</taxon>
        <taxon>lamiids</taxon>
        <taxon>Solanales</taxon>
        <taxon>Solanaceae</taxon>
        <taxon>Solanoideae</taxon>
        <taxon>Solaneae</taxon>
        <taxon>Solanum</taxon>
        <taxon>Solanum subgen. Lycopersicon</taxon>
    </lineage>
</organism>
<dbReference type="EnsemblPlants" id="Solyc02g091733.1.1">
    <property type="protein sequence ID" value="Solyc02g091733.1.1"/>
    <property type="gene ID" value="Solyc02g091733.1"/>
</dbReference>
<dbReference type="Pfam" id="PF08243">
    <property type="entry name" value="SPT2"/>
    <property type="match status" value="1"/>
</dbReference>
<name>A0A3Q7FCW9_SOLLC</name>
<dbReference type="PaxDb" id="4081-Solyc02g091740.2.1"/>
<reference evidence="4" key="1">
    <citation type="journal article" date="2012" name="Nature">
        <title>The tomato genome sequence provides insights into fleshy fruit evolution.</title>
        <authorList>
            <consortium name="Tomato Genome Consortium"/>
        </authorList>
    </citation>
    <scope>NUCLEOTIDE SEQUENCE [LARGE SCALE GENOMIC DNA]</scope>
    <source>
        <strain evidence="4">cv. Heinz 1706</strain>
    </source>
</reference>
<evidence type="ECO:0000256" key="3">
    <source>
        <dbReference type="SAM" id="MobiDB-lite"/>
    </source>
</evidence>
<dbReference type="Proteomes" id="UP000004994">
    <property type="component" value="Chromosome 2"/>
</dbReference>
<dbReference type="PANTHER" id="PTHR22691">
    <property type="entry name" value="YEAST SPT2-RELATED"/>
    <property type="match status" value="1"/>
</dbReference>
<feature type="compositionally biased region" description="Basic and acidic residues" evidence="3">
    <location>
        <begin position="67"/>
        <end position="77"/>
    </location>
</feature>
<accession>A0A3Q7FCW9</accession>
<keyword evidence="5" id="KW-1185">Reference proteome</keyword>
<dbReference type="PANTHER" id="PTHR22691:SF8">
    <property type="entry name" value="PROTEIN SPT2 HOMOLOG"/>
    <property type="match status" value="1"/>
</dbReference>
<reference evidence="4" key="2">
    <citation type="submission" date="2019-01" db="UniProtKB">
        <authorList>
            <consortium name="EnsemblPlants"/>
        </authorList>
    </citation>
    <scope>IDENTIFICATION</scope>
    <source>
        <strain evidence="4">cv. Heinz 1706</strain>
    </source>
</reference>
<comment type="similarity">
    <text evidence="1">Belongs to the SPT2 family.</text>
</comment>
<evidence type="ECO:0000313" key="5">
    <source>
        <dbReference type="Proteomes" id="UP000004994"/>
    </source>
</evidence>
<proteinExistence type="inferred from homology"/>
<dbReference type="STRING" id="4081.A0A3Q7FCW9"/>
<evidence type="ECO:0000256" key="2">
    <source>
        <dbReference type="ARBA" id="ARBA00023054"/>
    </source>
</evidence>